<evidence type="ECO:0000256" key="2">
    <source>
        <dbReference type="SAM" id="MobiDB-lite"/>
    </source>
</evidence>
<dbReference type="EMBL" id="CP000390">
    <property type="protein sequence ID" value="ABG62794.1"/>
    <property type="molecule type" value="Genomic_DNA"/>
</dbReference>
<dbReference type="HOGENOM" id="CLU_1666262_0_0_5"/>
<gene>
    <name evidence="5" type="ordered locus">Meso_1398</name>
</gene>
<evidence type="ECO:0000256" key="1">
    <source>
        <dbReference type="SAM" id="Coils"/>
    </source>
</evidence>
<reference evidence="5" key="1">
    <citation type="submission" date="2006-06" db="EMBL/GenBank/DDBJ databases">
        <title>Complete sequence of chromosome of Chelativorans sp. BNC1.</title>
        <authorList>
            <consortium name="US DOE Joint Genome Institute"/>
            <person name="Copeland A."/>
            <person name="Lucas S."/>
            <person name="Lapidus A."/>
            <person name="Barry K."/>
            <person name="Detter J.C."/>
            <person name="Glavina del Rio T."/>
            <person name="Hammon N."/>
            <person name="Israni S."/>
            <person name="Dalin E."/>
            <person name="Tice H."/>
            <person name="Pitluck S."/>
            <person name="Chertkov O."/>
            <person name="Brettin T."/>
            <person name="Bruce D."/>
            <person name="Han C."/>
            <person name="Tapia R."/>
            <person name="Gilna P."/>
            <person name="Schmutz J."/>
            <person name="Larimer F."/>
            <person name="Land M."/>
            <person name="Hauser L."/>
            <person name="Kyrpides N."/>
            <person name="Mikhailova N."/>
            <person name="Richardson P."/>
        </authorList>
    </citation>
    <scope>NUCLEOTIDE SEQUENCE</scope>
    <source>
        <strain evidence="5">BNC1</strain>
    </source>
</reference>
<dbReference type="eggNOG" id="ENOG50339XK">
    <property type="taxonomic scope" value="Bacteria"/>
</dbReference>
<dbReference type="STRING" id="266779.Meso_1398"/>
<dbReference type="AlphaFoldDB" id="Q11II1"/>
<organism evidence="5">
    <name type="scientific">Chelativorans sp. (strain BNC1)</name>
    <dbReference type="NCBI Taxonomy" id="266779"/>
    <lineage>
        <taxon>Bacteria</taxon>
        <taxon>Pseudomonadati</taxon>
        <taxon>Pseudomonadota</taxon>
        <taxon>Alphaproteobacteria</taxon>
        <taxon>Hyphomicrobiales</taxon>
        <taxon>Phyllobacteriaceae</taxon>
        <taxon>Chelativorans</taxon>
    </lineage>
</organism>
<evidence type="ECO:0000313" key="5">
    <source>
        <dbReference type="EMBL" id="ABG62794.1"/>
    </source>
</evidence>
<keyword evidence="1" id="KW-0175">Coiled coil</keyword>
<feature type="coiled-coil region" evidence="1">
    <location>
        <begin position="84"/>
        <end position="111"/>
    </location>
</feature>
<sequence precursor="true">MIFKNASRHLLMATCLCAGVAIASPVLAQAPSQPSAPAATQAPAPEEAQPSAPAATQPAAPAPNQPSQATSVTDEKLETFVVALAEVERIKQEYSQRLQTAGSEAEQQQIQNEAGQKMLQAVEGKGISVDEYNQIIQTAQTDPALAERLSKAMGQSNQ</sequence>
<feature type="chain" id="PRO_5004180147" description="DUF4168 domain-containing protein" evidence="3">
    <location>
        <begin position="29"/>
        <end position="158"/>
    </location>
</feature>
<protein>
    <recommendedName>
        <fullName evidence="4">DUF4168 domain-containing protein</fullName>
    </recommendedName>
</protein>
<keyword evidence="3" id="KW-0732">Signal</keyword>
<evidence type="ECO:0000256" key="3">
    <source>
        <dbReference type="SAM" id="SignalP"/>
    </source>
</evidence>
<dbReference type="InterPro" id="IPR025433">
    <property type="entry name" value="DUF4168"/>
</dbReference>
<feature type="signal peptide" evidence="3">
    <location>
        <begin position="1"/>
        <end position="28"/>
    </location>
</feature>
<dbReference type="Pfam" id="PF13767">
    <property type="entry name" value="DUF4168"/>
    <property type="match status" value="1"/>
</dbReference>
<evidence type="ECO:0000259" key="4">
    <source>
        <dbReference type="Pfam" id="PF13767"/>
    </source>
</evidence>
<name>Q11II1_CHESB</name>
<accession>Q11II1</accession>
<feature type="domain" description="DUF4168" evidence="4">
    <location>
        <begin position="74"/>
        <end position="148"/>
    </location>
</feature>
<feature type="compositionally biased region" description="Low complexity" evidence="2">
    <location>
        <begin position="31"/>
        <end position="59"/>
    </location>
</feature>
<feature type="region of interest" description="Disordered" evidence="2">
    <location>
        <begin position="31"/>
        <end position="74"/>
    </location>
</feature>
<proteinExistence type="predicted"/>
<dbReference type="KEGG" id="mes:Meso_1398"/>
<dbReference type="OrthoDB" id="8030799at2"/>